<evidence type="ECO:0000313" key="2">
    <source>
        <dbReference type="EMBL" id="PDW00420.1"/>
    </source>
</evidence>
<accession>A0A2A6RE20</accession>
<dbReference type="EMBL" id="NQWI01000184">
    <property type="protein sequence ID" value="PDW00420.1"/>
    <property type="molecule type" value="Genomic_DNA"/>
</dbReference>
<dbReference type="PANTHER" id="PTHR22674:SF6">
    <property type="entry name" value="NTPASE KAP FAMILY P-LOOP DOMAIN-CONTAINING PROTEIN 1"/>
    <property type="match status" value="1"/>
</dbReference>
<dbReference type="Gene3D" id="3.40.50.300">
    <property type="entry name" value="P-loop containing nucleotide triphosphate hydrolases"/>
    <property type="match status" value="1"/>
</dbReference>
<dbReference type="InterPro" id="IPR027417">
    <property type="entry name" value="P-loop_NTPase"/>
</dbReference>
<proteinExistence type="predicted"/>
<dbReference type="AlphaFoldDB" id="A0A2A6RE20"/>
<dbReference type="Pfam" id="PF07693">
    <property type="entry name" value="KAP_NTPase"/>
    <property type="match status" value="1"/>
</dbReference>
<comment type="caution">
    <text evidence="2">The sequence shown here is derived from an EMBL/GenBank/DDBJ whole genome shotgun (WGS) entry which is preliminary data.</text>
</comment>
<protein>
    <recommendedName>
        <fullName evidence="1">KAP NTPase domain-containing protein</fullName>
    </recommendedName>
</protein>
<dbReference type="Proteomes" id="UP000220527">
    <property type="component" value="Unassembled WGS sequence"/>
</dbReference>
<dbReference type="InterPro" id="IPR011646">
    <property type="entry name" value="KAP_P-loop"/>
</dbReference>
<gene>
    <name evidence="2" type="ORF">CJ255_20710</name>
</gene>
<dbReference type="OrthoDB" id="9795864at2"/>
<dbReference type="InterPro" id="IPR052754">
    <property type="entry name" value="NTPase_KAP_P-loop"/>
</dbReference>
<evidence type="ECO:0000313" key="3">
    <source>
        <dbReference type="Proteomes" id="UP000220527"/>
    </source>
</evidence>
<organism evidence="2 3">
    <name type="scientific">Candidatus Viridilinea mediisalina</name>
    <dbReference type="NCBI Taxonomy" id="2024553"/>
    <lineage>
        <taxon>Bacteria</taxon>
        <taxon>Bacillati</taxon>
        <taxon>Chloroflexota</taxon>
        <taxon>Chloroflexia</taxon>
        <taxon>Chloroflexales</taxon>
        <taxon>Chloroflexineae</taxon>
        <taxon>Oscillochloridaceae</taxon>
        <taxon>Candidatus Viridilinea</taxon>
    </lineage>
</organism>
<feature type="domain" description="KAP NTPase" evidence="1">
    <location>
        <begin position="25"/>
        <end position="409"/>
    </location>
</feature>
<sequence>MQGSPMTTPSGYGDLPATKDELGFTPAAQALAAIITGANPDDTPLTIGIYGPWGSGKTSLMQMILERLDDAHCTTVWFDAWRYAQQEALWRALLLEVVEALRLLVERDETWLHDYIDYQNRLHPDQPPTSLNDEGCAATRSKLTERLDDLAASLYRSVEREEAGSLEFQWDAAGKLVANTVIRAGFSYIPILGQIGKAVEKAGEAAGAENYPDQLLNLFQRERLRIYREHVKSLEQFHIGLAKVINELVTSQGRRLVIFIDDLDRCLPEQAIGVLEAMKVFLDIRGCIFVLGVDREIIERGIRVRYKEFALAGAGVAKSAMSERTHAEKRAHEPFPVAEHDYLEKIVQVPFTLPPLAPDAIRRFLQKRLPAVGGLTDEERHEVAHLMTTGLLRNPRKVKRSFNIFRLHMSLDRAQGRTTLAGLLAKLTVIQTSFPDLYERIAKAPALLKSIEAIARGIGINTPIPQDLRDEMGQQDARLREMLHHAPWYELLSDTALEELVYQIRVTGEG</sequence>
<evidence type="ECO:0000259" key="1">
    <source>
        <dbReference type="Pfam" id="PF07693"/>
    </source>
</evidence>
<reference evidence="3" key="1">
    <citation type="submission" date="2017-08" db="EMBL/GenBank/DDBJ databases">
        <authorList>
            <person name="Grouzdev D.S."/>
            <person name="Gaisin V.A."/>
            <person name="Rysina M.S."/>
            <person name="Gorlenko V.M."/>
        </authorList>
    </citation>
    <scope>NUCLEOTIDE SEQUENCE [LARGE SCALE GENOMIC DNA]</scope>
    <source>
        <strain evidence="3">Kir15-3F</strain>
    </source>
</reference>
<name>A0A2A6RE20_9CHLR</name>
<dbReference type="SUPFAM" id="SSF52540">
    <property type="entry name" value="P-loop containing nucleoside triphosphate hydrolases"/>
    <property type="match status" value="1"/>
</dbReference>
<dbReference type="PANTHER" id="PTHR22674">
    <property type="entry name" value="NTPASE, KAP FAMILY P-LOOP DOMAIN-CONTAINING 1"/>
    <property type="match status" value="1"/>
</dbReference>
<keyword evidence="3" id="KW-1185">Reference proteome</keyword>